<feature type="compositionally biased region" description="Basic and acidic residues" evidence="1">
    <location>
        <begin position="570"/>
        <end position="580"/>
    </location>
</feature>
<evidence type="ECO:0000256" key="1">
    <source>
        <dbReference type="SAM" id="MobiDB-lite"/>
    </source>
</evidence>
<evidence type="ECO:0000313" key="2">
    <source>
        <dbReference type="EMBL" id="RKF72618.1"/>
    </source>
</evidence>
<protein>
    <submittedName>
        <fullName evidence="2">Uncharacterized protein</fullName>
    </submittedName>
</protein>
<feature type="compositionally biased region" description="Polar residues" evidence="1">
    <location>
        <begin position="53"/>
        <end position="78"/>
    </location>
</feature>
<feature type="compositionally biased region" description="Basic and acidic residues" evidence="1">
    <location>
        <begin position="229"/>
        <end position="244"/>
    </location>
</feature>
<dbReference type="AlphaFoldDB" id="A0A420IDJ9"/>
<name>A0A420IDJ9_9PEZI</name>
<feature type="region of interest" description="Disordered" evidence="1">
    <location>
        <begin position="53"/>
        <end position="91"/>
    </location>
</feature>
<feature type="region of interest" description="Disordered" evidence="1">
    <location>
        <begin position="392"/>
        <end position="470"/>
    </location>
</feature>
<feature type="region of interest" description="Disordered" evidence="1">
    <location>
        <begin position="692"/>
        <end position="731"/>
    </location>
</feature>
<comment type="caution">
    <text evidence="2">The sequence shown here is derived from an EMBL/GenBank/DDBJ whole genome shotgun (WGS) entry which is preliminary data.</text>
</comment>
<gene>
    <name evidence="2" type="ORF">GcM1_247091</name>
</gene>
<organism evidence="2 3">
    <name type="scientific">Golovinomyces cichoracearum</name>
    <dbReference type="NCBI Taxonomy" id="62708"/>
    <lineage>
        <taxon>Eukaryota</taxon>
        <taxon>Fungi</taxon>
        <taxon>Dikarya</taxon>
        <taxon>Ascomycota</taxon>
        <taxon>Pezizomycotina</taxon>
        <taxon>Leotiomycetes</taxon>
        <taxon>Erysiphales</taxon>
        <taxon>Erysiphaceae</taxon>
        <taxon>Golovinomyces</taxon>
    </lineage>
</organism>
<dbReference type="EMBL" id="MCBS01024758">
    <property type="protein sequence ID" value="RKF72618.1"/>
    <property type="molecule type" value="Genomic_DNA"/>
</dbReference>
<sequence length="897" mass="102703">MSSTIPQNAVTNVTPDEFNEMIEYEKIVKFRDSVIAGTHPRIKLPTNAGKILNSTDSSSTSNYKFHSDTKNSGQEVKISSSSESKARSPNAQSASASYLLKSEKSEINPVLLEKSDDLIKAEINLQRQRLERALREQVEHQRIAAKALMLTYESLPDFDVADVLSKAISIVPPLASPVIQPLFGGESPDKDSFDDNTFYSSQNETLSPPNHHQYQKSATDKNIAIDIIDGQRRDQTSKELDKKSPAPLIPSSERVRNLHTQNGSLNIPLKPTKNIHEKQPEINTVHSSVTSQSIMRESEKPFMKPPGLIDARNTIFRKENDRLSISAANNTWPYQKSRQQVIHAEPIPNQVRNHNLSPVAPQPERVSPLATNPLILGEIADEGQPAQITALRHAPPMSSADSSPRFKNIERKREKRKKRKVKGMDMPDSPQIKAEPKSTSPYPTMARPQKRHRSQYTSGVSYERPQPFPNMAPQDRTTDTPVWCPPPYDQGVSCNSPETEYEYRRIEAKDGSHLISRVRKIRRAQSQHFATPYIPDRARPRAVSSSIGGRYLDDRDYVPEPMRRTSVRPDVGRERSRSPLHESLTSGPLRHIIVDENGRHYYDASPVHPIGRSMPPTIRYRDEDSLYERIPTRAFSSRIPSENFDSDNYLIRRRSPTYIAPRRVVTQPDYTSALSSNYRPYRQRAYSTYPTTASLHGEEPEPYRLAPESRQTSYFEEPPRGYMRSSTARPESVQYEARKEYIERMQHLRPDPITQGLELRRDTASQFHREYSVRPEPYSRGPESRRDFISQPHREYSVRPMEGYSQRETYVDRYHNAPSRMASHRENVMAQRGSSYYNEPFSRRGVDENNQIRCIDGSRYDERDRRLPADNLLANPARVRESSAVVYVDEARNGLYR</sequence>
<reference evidence="2 3" key="1">
    <citation type="journal article" date="2018" name="BMC Genomics">
        <title>Comparative genome analyses reveal sequence features reflecting distinct modes of host-adaptation between dicot and monocot powdery mildew.</title>
        <authorList>
            <person name="Wu Y."/>
            <person name="Ma X."/>
            <person name="Pan Z."/>
            <person name="Kale S.D."/>
            <person name="Song Y."/>
            <person name="King H."/>
            <person name="Zhang Q."/>
            <person name="Presley C."/>
            <person name="Deng X."/>
            <person name="Wei C.I."/>
            <person name="Xiao S."/>
        </authorList>
    </citation>
    <scope>NUCLEOTIDE SEQUENCE [LARGE SCALE GENOMIC DNA]</scope>
    <source>
        <strain evidence="2">UMSG1</strain>
    </source>
</reference>
<dbReference type="Proteomes" id="UP000285326">
    <property type="component" value="Unassembled WGS sequence"/>
</dbReference>
<proteinExistence type="predicted"/>
<accession>A0A420IDJ9</accession>
<evidence type="ECO:0000313" key="3">
    <source>
        <dbReference type="Proteomes" id="UP000285326"/>
    </source>
</evidence>
<feature type="region of interest" description="Disordered" evidence="1">
    <location>
        <begin position="182"/>
        <end position="250"/>
    </location>
</feature>
<feature type="region of interest" description="Disordered" evidence="1">
    <location>
        <begin position="562"/>
        <end position="584"/>
    </location>
</feature>
<feature type="compositionally biased region" description="Polar residues" evidence="1">
    <location>
        <begin position="195"/>
        <end position="217"/>
    </location>
</feature>